<dbReference type="Proteomes" id="UP000230002">
    <property type="component" value="Unassembled WGS sequence"/>
</dbReference>
<evidence type="ECO:0000313" key="2">
    <source>
        <dbReference type="Proteomes" id="UP000230002"/>
    </source>
</evidence>
<reference evidence="1 2" key="1">
    <citation type="journal article" date="2015" name="Sci. Rep.">
        <title>Chromosome-level genome map provides insights into diverse defense mechanisms in the medicinal fungus Ganoderma sinense.</title>
        <authorList>
            <person name="Zhu Y."/>
            <person name="Xu J."/>
            <person name="Sun C."/>
            <person name="Zhou S."/>
            <person name="Xu H."/>
            <person name="Nelson D.R."/>
            <person name="Qian J."/>
            <person name="Song J."/>
            <person name="Luo H."/>
            <person name="Xiang L."/>
            <person name="Li Y."/>
            <person name="Xu Z."/>
            <person name="Ji A."/>
            <person name="Wang L."/>
            <person name="Lu S."/>
            <person name="Hayward A."/>
            <person name="Sun W."/>
            <person name="Li X."/>
            <person name="Schwartz D.C."/>
            <person name="Wang Y."/>
            <person name="Chen S."/>
        </authorList>
    </citation>
    <scope>NUCLEOTIDE SEQUENCE [LARGE SCALE GENOMIC DNA]</scope>
    <source>
        <strain evidence="1 2">ZZ0214-1</strain>
    </source>
</reference>
<comment type="caution">
    <text evidence="1">The sequence shown here is derived from an EMBL/GenBank/DDBJ whole genome shotgun (WGS) entry which is preliminary data.</text>
</comment>
<protein>
    <submittedName>
        <fullName evidence="1">Uncharacterized protein</fullName>
    </submittedName>
</protein>
<accession>A0A2G8SG72</accession>
<gene>
    <name evidence="1" type="ORF">GSI_04882</name>
</gene>
<sequence length="102" mass="11422">MLTALAFPSVYPPHLMVQFSGIQRTQNTSISFVYRSRMAVFALVKRREWAQKCGNPVKSITPGQPLRALRHPVRACSRDATFKLAGAVETYKYHVDVSLANA</sequence>
<dbReference type="AlphaFoldDB" id="A0A2G8SG72"/>
<organism evidence="1 2">
    <name type="scientific">Ganoderma sinense ZZ0214-1</name>
    <dbReference type="NCBI Taxonomy" id="1077348"/>
    <lineage>
        <taxon>Eukaryota</taxon>
        <taxon>Fungi</taxon>
        <taxon>Dikarya</taxon>
        <taxon>Basidiomycota</taxon>
        <taxon>Agaricomycotina</taxon>
        <taxon>Agaricomycetes</taxon>
        <taxon>Polyporales</taxon>
        <taxon>Polyporaceae</taxon>
        <taxon>Ganoderma</taxon>
    </lineage>
</organism>
<name>A0A2G8SG72_9APHY</name>
<evidence type="ECO:0000313" key="1">
    <source>
        <dbReference type="EMBL" id="PIL32766.1"/>
    </source>
</evidence>
<dbReference type="EMBL" id="AYKW01000009">
    <property type="protein sequence ID" value="PIL32766.1"/>
    <property type="molecule type" value="Genomic_DNA"/>
</dbReference>
<proteinExistence type="predicted"/>
<keyword evidence="2" id="KW-1185">Reference proteome</keyword>